<feature type="transmembrane region" description="Helical" evidence="9">
    <location>
        <begin position="647"/>
        <end position="668"/>
    </location>
</feature>
<evidence type="ECO:0000313" key="12">
    <source>
        <dbReference type="EMBL" id="TPX73865.1"/>
    </source>
</evidence>
<dbReference type="SUPFAM" id="SSF52540">
    <property type="entry name" value="P-loop containing nucleoside triphosphate hydrolases"/>
    <property type="match status" value="2"/>
</dbReference>
<dbReference type="CDD" id="cd03250">
    <property type="entry name" value="ABCC_MRP_domain1"/>
    <property type="match status" value="1"/>
</dbReference>
<feature type="transmembrane region" description="Helical" evidence="9">
    <location>
        <begin position="505"/>
        <end position="524"/>
    </location>
</feature>
<feature type="transmembrane region" description="Helical" evidence="9">
    <location>
        <begin position="530"/>
        <end position="550"/>
    </location>
</feature>
<dbReference type="GO" id="GO:0005524">
    <property type="term" value="F:ATP binding"/>
    <property type="evidence" value="ECO:0007669"/>
    <property type="project" value="UniProtKB-KW"/>
</dbReference>
<name>A0A507FDP3_9FUNG</name>
<keyword evidence="7 9" id="KW-1133">Transmembrane helix</keyword>
<dbReference type="SUPFAM" id="SSF90123">
    <property type="entry name" value="ABC transporter transmembrane region"/>
    <property type="match status" value="2"/>
</dbReference>
<dbReference type="EMBL" id="QEAP01000160">
    <property type="protein sequence ID" value="TPX73865.1"/>
    <property type="molecule type" value="Genomic_DNA"/>
</dbReference>
<reference evidence="12 13" key="1">
    <citation type="journal article" date="2019" name="Sci. Rep.">
        <title>Comparative genomics of chytrid fungi reveal insights into the obligate biotrophic and pathogenic lifestyle of Synchytrium endobioticum.</title>
        <authorList>
            <person name="van de Vossenberg B.T.L.H."/>
            <person name="Warris S."/>
            <person name="Nguyen H.D.T."/>
            <person name="van Gent-Pelzer M.P.E."/>
            <person name="Joly D.L."/>
            <person name="van de Geest H.C."/>
            <person name="Bonants P.J.M."/>
            <person name="Smith D.S."/>
            <person name="Levesque C.A."/>
            <person name="van der Lee T.A.J."/>
        </authorList>
    </citation>
    <scope>NUCLEOTIDE SEQUENCE [LARGE SCALE GENOMIC DNA]</scope>
    <source>
        <strain evidence="12 13">CBS 675.73</strain>
    </source>
</reference>
<evidence type="ECO:0000256" key="7">
    <source>
        <dbReference type="ARBA" id="ARBA00022989"/>
    </source>
</evidence>
<dbReference type="GO" id="GO:0016020">
    <property type="term" value="C:membrane"/>
    <property type="evidence" value="ECO:0007669"/>
    <property type="project" value="UniProtKB-SubCell"/>
</dbReference>
<evidence type="ECO:0000256" key="2">
    <source>
        <dbReference type="ARBA" id="ARBA00022448"/>
    </source>
</evidence>
<dbReference type="PROSITE" id="PS50929">
    <property type="entry name" value="ABC_TM1F"/>
    <property type="match status" value="2"/>
</dbReference>
<evidence type="ECO:0000313" key="13">
    <source>
        <dbReference type="Proteomes" id="UP000320333"/>
    </source>
</evidence>
<feature type="transmembrane region" description="Helical" evidence="9">
    <location>
        <begin position="363"/>
        <end position="391"/>
    </location>
</feature>
<sequence>MDSPIVPPSVPQIEERLLAFLILPLVAYSALAVAAAGTLFHVQAIRQWRLTRRPSGQTRVLDGNEYTSIRATERVISSALFDQPGTEEEEEDGQVAEANDGDTCATINSADPAKSIFGNYASQLSWPRRIAPVVLLAALVALNAVKVFAIQLESTDFNAQWETQSVWIVSFSLLFVSAVTSYFVRDLSGPTANVTSSVVASIHLFVLVFDPANAGQNALLNNSMLVTLSALIASNVQKAGMELKQKVAVLNKQQMETRVNLSFKYSRRPTCINNHSLQTTLEIHSNYWGFLMFSWITPLVKLASTRAIKGSDIWRLRDCDLTSSILRRYKACKNGHDDQYGFDTVAGLGKRGRGIYWSLARTIGGYAFVQILISCATAVTQFSGPFFINLLLKSFESLPSNPTPVMLLTPLLYILCQFLSNSLSAILLGQQFFVGRRCSSQARSVLIAEIYAKSLRRVAWSGQSHTSNDAVEDASQSDDQNTASTGKIITLLSADVEKIREYLSYTYNLLLYFPVSLTISVVSLVKVMGLIPTICGLSVMTFMGPLNYMAGKWLKQAQERLSKATDKRVNATNELLHGIRILKYLAWEDKFSENVGKLRDAELAQLYNLSIKQLFFNTTSTASGLLVSFIIFSVHTLTSPDYKMDPATAFTALYLVQQFMDILSRLPYDLMFFFQAKVAMERVAKFLDEEEVDAPSVTDETNETVRIGFENATFAFYGCNNILNMDGETTTNHFMLRDLNLDFKIGGLNVICGSTGSGKTTLCLALLGELNRISGRTFLHDGTTQCPKIAYAAQTAWLLNATVRENILMGAAFDTDRYHQVLNASALLKDLETLEGGDLTEIGEKGVNVSGGQKQRISIARALYSDASIVILDDPLSAVDAPTARHLMTHAVCGSLLADRTVILVTHAISLVLPVADHVIFLKRGQVVAAGTALEVAQNAAVRDVTETMLAVESPKPQKMVVQPSRAKIDAVLKRSSADVLVQSERMASGTVSHRVYWAYLKAAGGAAFGLLFLASFWVSIFVQFGNDFWLKRWSEFGNQATLSYSSESNGENYLVSSLSPWSHPIVGSIIDVKLAKDVSHALTGPKNGFWQVMYFISIYGCFGIAIILSQNFNSIITVVCAQKASRKIHNDLIKAMLGAPLRFFEVTPIGRILNRFSKDVNTIDQGVMNAIRFFVSRVFVAIMVVGVIATGSAYFIVAALPIVWVSLSVGKMYLNASRELKRLESVSRSPIYSQFSETLTGVATIRAYRQSDRFLHQNNQKVDNNHRFFYTLWACNRWLCVRTDLISAAVVLLSGITVLLAQSYVSKGWSGIILLYAGKFSDALVWLVRMHAEMEMALDSVERCVEYSQVEQEPPRVNVAYRPDTNWPQQGRVEVKNLSIRYAPDQPRVLKQLEFTVKPGEKIGVVGRTGAGKSTLSLAFFRIVPFDEGTISIDGMDIAQMGLHDLRSRLTIIPQDPVLFEGTIRSNLDPFSEYSDADLWQVLKATHVLESLENGNHKGTDSNALHDGDSMYEERTEIIREDAPFLEGNSGAPRNTYSNPTGNGHLNLESPVTENGHNFSQGQRQLLCMARALLRNTRVVFLDEATASIDGPTDARIQTTIRERLWDKTIFAIAHRLKSVADYDRILVLDGGKVVEYASPYELIVGHSLRDEASDERESLITGQFRAMCAETGEFDEIYGIAQVAWESKRG</sequence>
<feature type="domain" description="ABC transporter" evidence="10">
    <location>
        <begin position="707"/>
        <end position="949"/>
    </location>
</feature>
<dbReference type="PANTHER" id="PTHR24223">
    <property type="entry name" value="ATP-BINDING CASSETTE SUB-FAMILY C"/>
    <property type="match status" value="1"/>
</dbReference>
<dbReference type="CDD" id="cd18604">
    <property type="entry name" value="ABC_6TM_VMR1_D2_like"/>
    <property type="match status" value="1"/>
</dbReference>
<dbReference type="Gene3D" id="3.40.50.300">
    <property type="entry name" value="P-loop containing nucleotide triphosphate hydrolases"/>
    <property type="match status" value="2"/>
</dbReference>
<evidence type="ECO:0000256" key="5">
    <source>
        <dbReference type="ARBA" id="ARBA00022741"/>
    </source>
</evidence>
<dbReference type="OrthoDB" id="6500128at2759"/>
<dbReference type="PROSITE" id="PS00211">
    <property type="entry name" value="ABC_TRANSPORTER_1"/>
    <property type="match status" value="2"/>
</dbReference>
<feature type="domain" description="ABC transmembrane type-1" evidence="11">
    <location>
        <begin position="371"/>
        <end position="675"/>
    </location>
</feature>
<dbReference type="Proteomes" id="UP000320333">
    <property type="component" value="Unassembled WGS sequence"/>
</dbReference>
<comment type="caution">
    <text evidence="12">The sequence shown here is derived from an EMBL/GenBank/DDBJ whole genome shotgun (WGS) entry which is preliminary data.</text>
</comment>
<evidence type="ECO:0000256" key="4">
    <source>
        <dbReference type="ARBA" id="ARBA00022737"/>
    </source>
</evidence>
<proteinExistence type="predicted"/>
<dbReference type="GO" id="GO:0016887">
    <property type="term" value="F:ATP hydrolysis activity"/>
    <property type="evidence" value="ECO:0007669"/>
    <property type="project" value="InterPro"/>
</dbReference>
<dbReference type="InterPro" id="IPR017871">
    <property type="entry name" value="ABC_transporter-like_CS"/>
</dbReference>
<evidence type="ECO:0000256" key="3">
    <source>
        <dbReference type="ARBA" id="ARBA00022692"/>
    </source>
</evidence>
<keyword evidence="3 9" id="KW-0812">Transmembrane</keyword>
<feature type="transmembrane region" description="Helical" evidence="9">
    <location>
        <begin position="1003"/>
        <end position="1025"/>
    </location>
</feature>
<keyword evidence="4" id="KW-0677">Repeat</keyword>
<gene>
    <name evidence="12" type="ORF">CcCBS67573_g04867</name>
</gene>
<dbReference type="CDD" id="cd03244">
    <property type="entry name" value="ABCC_MRP_domain2"/>
    <property type="match status" value="1"/>
</dbReference>
<comment type="subcellular location">
    <subcellularLocation>
        <location evidence="1">Membrane</location>
    </subcellularLocation>
</comment>
<keyword evidence="2" id="KW-0813">Transport</keyword>
<dbReference type="PANTHER" id="PTHR24223:SF353">
    <property type="entry name" value="ABC TRANSPORTER ATP-BINDING PROTEIN_PERMEASE VMR1-RELATED"/>
    <property type="match status" value="1"/>
</dbReference>
<protein>
    <submittedName>
        <fullName evidence="12">Uncharacterized protein</fullName>
    </submittedName>
</protein>
<organism evidence="12 13">
    <name type="scientific">Chytriomyces confervae</name>
    <dbReference type="NCBI Taxonomy" id="246404"/>
    <lineage>
        <taxon>Eukaryota</taxon>
        <taxon>Fungi</taxon>
        <taxon>Fungi incertae sedis</taxon>
        <taxon>Chytridiomycota</taxon>
        <taxon>Chytridiomycota incertae sedis</taxon>
        <taxon>Chytridiomycetes</taxon>
        <taxon>Chytridiales</taxon>
        <taxon>Chytriomycetaceae</taxon>
        <taxon>Chytriomyces</taxon>
    </lineage>
</organism>
<feature type="transmembrane region" description="Helical" evidence="9">
    <location>
        <begin position="164"/>
        <end position="184"/>
    </location>
</feature>
<dbReference type="Pfam" id="PF00005">
    <property type="entry name" value="ABC_tran"/>
    <property type="match status" value="2"/>
</dbReference>
<feature type="transmembrane region" description="Helical" evidence="9">
    <location>
        <begin position="411"/>
        <end position="434"/>
    </location>
</feature>
<evidence type="ECO:0000259" key="11">
    <source>
        <dbReference type="PROSITE" id="PS50929"/>
    </source>
</evidence>
<dbReference type="Pfam" id="PF00664">
    <property type="entry name" value="ABC_membrane"/>
    <property type="match status" value="2"/>
</dbReference>
<dbReference type="CDD" id="cd18596">
    <property type="entry name" value="ABC_6TM_VMR1_D1_like"/>
    <property type="match status" value="1"/>
</dbReference>
<dbReference type="GO" id="GO:0140359">
    <property type="term" value="F:ABC-type transporter activity"/>
    <property type="evidence" value="ECO:0007669"/>
    <property type="project" value="InterPro"/>
</dbReference>
<keyword evidence="8 9" id="KW-0472">Membrane</keyword>
<feature type="domain" description="ABC transmembrane type-1" evidence="11">
    <location>
        <begin position="1066"/>
        <end position="1337"/>
    </location>
</feature>
<dbReference type="InterPro" id="IPR036640">
    <property type="entry name" value="ABC1_TM_sf"/>
</dbReference>
<feature type="transmembrane region" description="Helical" evidence="9">
    <location>
        <begin position="1089"/>
        <end position="1109"/>
    </location>
</feature>
<dbReference type="InterPro" id="IPR027417">
    <property type="entry name" value="P-loop_NTPase"/>
</dbReference>
<dbReference type="Gene3D" id="1.20.1560.10">
    <property type="entry name" value="ABC transporter type 1, transmembrane domain"/>
    <property type="match status" value="2"/>
</dbReference>
<dbReference type="InterPro" id="IPR003439">
    <property type="entry name" value="ABC_transporter-like_ATP-bd"/>
</dbReference>
<dbReference type="PROSITE" id="PS50893">
    <property type="entry name" value="ABC_TRANSPORTER_2"/>
    <property type="match status" value="2"/>
</dbReference>
<evidence type="ECO:0000259" key="10">
    <source>
        <dbReference type="PROSITE" id="PS50893"/>
    </source>
</evidence>
<feature type="transmembrane region" description="Helical" evidence="9">
    <location>
        <begin position="614"/>
        <end position="635"/>
    </location>
</feature>
<dbReference type="SMART" id="SM00382">
    <property type="entry name" value="AAA"/>
    <property type="match status" value="2"/>
</dbReference>
<feature type="transmembrane region" description="Helical" evidence="9">
    <location>
        <begin position="130"/>
        <end position="152"/>
    </location>
</feature>
<evidence type="ECO:0000256" key="8">
    <source>
        <dbReference type="ARBA" id="ARBA00023136"/>
    </source>
</evidence>
<dbReference type="InterPro" id="IPR050173">
    <property type="entry name" value="ABC_transporter_C-like"/>
</dbReference>
<keyword evidence="5" id="KW-0547">Nucleotide-binding</keyword>
<evidence type="ECO:0000256" key="6">
    <source>
        <dbReference type="ARBA" id="ARBA00022840"/>
    </source>
</evidence>
<dbReference type="InterPro" id="IPR003593">
    <property type="entry name" value="AAA+_ATPase"/>
</dbReference>
<feature type="transmembrane region" description="Helical" evidence="9">
    <location>
        <begin position="17"/>
        <end position="42"/>
    </location>
</feature>
<accession>A0A507FDP3</accession>
<feature type="domain" description="ABC transporter" evidence="10">
    <location>
        <begin position="1374"/>
        <end position="1657"/>
    </location>
</feature>
<dbReference type="STRING" id="246404.A0A507FDP3"/>
<evidence type="ECO:0000256" key="9">
    <source>
        <dbReference type="SAM" id="Phobius"/>
    </source>
</evidence>
<keyword evidence="13" id="KW-1185">Reference proteome</keyword>
<dbReference type="InterPro" id="IPR011527">
    <property type="entry name" value="ABC1_TM_dom"/>
</dbReference>
<evidence type="ECO:0000256" key="1">
    <source>
        <dbReference type="ARBA" id="ARBA00004370"/>
    </source>
</evidence>
<keyword evidence="6" id="KW-0067">ATP-binding</keyword>